<sequence>MEQLSFFSAEASGPRIDDLAGVLCGHGRLAVFGRTAARLSVPIGDRWRARVLVGEFALRGVRAEVVAAEDGRLLVRTAFRADLLPMSAAWERAGGSGGPEASEKAVPPGFHLDGAVLRLWALASGWRAEKGYVLPLDEEAPETHEPLAAALRGSGIGGKALGPRAGGPAIRVSGRRRLATLGELVGKAPPEAELAWPEEIPARRAEAS</sequence>
<evidence type="ECO:0000313" key="1">
    <source>
        <dbReference type="EMBL" id="GAA1942389.1"/>
    </source>
</evidence>
<gene>
    <name evidence="1" type="ORF">GCM10009754_07230</name>
</gene>
<dbReference type="EMBL" id="BAAANN010000002">
    <property type="protein sequence ID" value="GAA1942389.1"/>
    <property type="molecule type" value="Genomic_DNA"/>
</dbReference>
<protein>
    <submittedName>
        <fullName evidence="1">Uncharacterized protein</fullName>
    </submittedName>
</protein>
<reference evidence="1 2" key="1">
    <citation type="journal article" date="2019" name="Int. J. Syst. Evol. Microbiol.">
        <title>The Global Catalogue of Microorganisms (GCM) 10K type strain sequencing project: providing services to taxonomists for standard genome sequencing and annotation.</title>
        <authorList>
            <consortium name="The Broad Institute Genomics Platform"/>
            <consortium name="The Broad Institute Genome Sequencing Center for Infectious Disease"/>
            <person name="Wu L."/>
            <person name="Ma J."/>
        </authorList>
    </citation>
    <scope>NUCLEOTIDE SEQUENCE [LARGE SCALE GENOMIC DNA]</scope>
    <source>
        <strain evidence="1 2">JCM 14545</strain>
    </source>
</reference>
<name>A0ABN2Q2E8_9PSEU</name>
<accession>A0ABN2Q2E8</accession>
<keyword evidence="2" id="KW-1185">Reference proteome</keyword>
<dbReference type="Proteomes" id="UP001501116">
    <property type="component" value="Unassembled WGS sequence"/>
</dbReference>
<proteinExistence type="predicted"/>
<comment type="caution">
    <text evidence="1">The sequence shown here is derived from an EMBL/GenBank/DDBJ whole genome shotgun (WGS) entry which is preliminary data.</text>
</comment>
<dbReference type="RefSeq" id="WP_344413304.1">
    <property type="nucleotide sequence ID" value="NZ_BAAANN010000002.1"/>
</dbReference>
<organism evidence="1 2">
    <name type="scientific">Amycolatopsis minnesotensis</name>
    <dbReference type="NCBI Taxonomy" id="337894"/>
    <lineage>
        <taxon>Bacteria</taxon>
        <taxon>Bacillati</taxon>
        <taxon>Actinomycetota</taxon>
        <taxon>Actinomycetes</taxon>
        <taxon>Pseudonocardiales</taxon>
        <taxon>Pseudonocardiaceae</taxon>
        <taxon>Amycolatopsis</taxon>
    </lineage>
</organism>
<evidence type="ECO:0000313" key="2">
    <source>
        <dbReference type="Proteomes" id="UP001501116"/>
    </source>
</evidence>